<comment type="caution">
    <text evidence="2">The sequence shown here is derived from an EMBL/GenBank/DDBJ whole genome shotgun (WGS) entry which is preliminary data.</text>
</comment>
<dbReference type="Proteomes" id="UP000218231">
    <property type="component" value="Unassembled WGS sequence"/>
</dbReference>
<accession>A0A2A2JK04</accession>
<reference evidence="2 3" key="1">
    <citation type="journal article" date="2017" name="Curr. Biol.">
        <title>Genome architecture and evolution of a unichromosomal asexual nematode.</title>
        <authorList>
            <person name="Fradin H."/>
            <person name="Zegar C."/>
            <person name="Gutwein M."/>
            <person name="Lucas J."/>
            <person name="Kovtun M."/>
            <person name="Corcoran D."/>
            <person name="Baugh L.R."/>
            <person name="Kiontke K."/>
            <person name="Gunsalus K."/>
            <person name="Fitch D.H."/>
            <person name="Piano F."/>
        </authorList>
    </citation>
    <scope>NUCLEOTIDE SEQUENCE [LARGE SCALE GENOMIC DNA]</scope>
    <source>
        <strain evidence="2">PF1309</strain>
    </source>
</reference>
<gene>
    <name evidence="2" type="ORF">WR25_23225</name>
</gene>
<evidence type="ECO:0000256" key="1">
    <source>
        <dbReference type="SAM" id="Phobius"/>
    </source>
</evidence>
<keyword evidence="3" id="KW-1185">Reference proteome</keyword>
<evidence type="ECO:0000313" key="3">
    <source>
        <dbReference type="Proteomes" id="UP000218231"/>
    </source>
</evidence>
<keyword evidence="1" id="KW-0472">Membrane</keyword>
<evidence type="ECO:0000313" key="2">
    <source>
        <dbReference type="EMBL" id="PAV61984.1"/>
    </source>
</evidence>
<dbReference type="EMBL" id="LIAE01010391">
    <property type="protein sequence ID" value="PAV61984.1"/>
    <property type="molecule type" value="Genomic_DNA"/>
</dbReference>
<dbReference type="AlphaFoldDB" id="A0A2A2JK04"/>
<keyword evidence="1" id="KW-1133">Transmembrane helix</keyword>
<proteinExistence type="predicted"/>
<sequence length="123" mass="12434">MTHSLQALGTISDDSSSFFLLLLLLVVGVFSCNALGASVAVCVMEFALVLLSPTNCSGLAATDTDTDTGTDSLPFRQATTALCICVAPAAAIPGGSVGPLQAEGTRPESTTLLSAWLPAGSWS</sequence>
<keyword evidence="1" id="KW-0812">Transmembrane</keyword>
<feature type="transmembrane region" description="Helical" evidence="1">
    <location>
        <begin position="18"/>
        <end position="51"/>
    </location>
</feature>
<protein>
    <submittedName>
        <fullName evidence="2">Uncharacterized protein</fullName>
    </submittedName>
</protein>
<organism evidence="2 3">
    <name type="scientific">Diploscapter pachys</name>
    <dbReference type="NCBI Taxonomy" id="2018661"/>
    <lineage>
        <taxon>Eukaryota</taxon>
        <taxon>Metazoa</taxon>
        <taxon>Ecdysozoa</taxon>
        <taxon>Nematoda</taxon>
        <taxon>Chromadorea</taxon>
        <taxon>Rhabditida</taxon>
        <taxon>Rhabditina</taxon>
        <taxon>Rhabditomorpha</taxon>
        <taxon>Rhabditoidea</taxon>
        <taxon>Rhabditidae</taxon>
        <taxon>Diploscapter</taxon>
    </lineage>
</organism>
<name>A0A2A2JK04_9BILA</name>